<reference evidence="1 2" key="1">
    <citation type="journal article" date="2022" name="Hortic Res">
        <title>A haplotype resolved chromosomal level avocado genome allows analysis of novel avocado genes.</title>
        <authorList>
            <person name="Nath O."/>
            <person name="Fletcher S.J."/>
            <person name="Hayward A."/>
            <person name="Shaw L.M."/>
            <person name="Masouleh A.K."/>
            <person name="Furtado A."/>
            <person name="Henry R.J."/>
            <person name="Mitter N."/>
        </authorList>
    </citation>
    <scope>NUCLEOTIDE SEQUENCE [LARGE SCALE GENOMIC DNA]</scope>
    <source>
        <strain evidence="2">cv. Hass</strain>
    </source>
</reference>
<protein>
    <submittedName>
        <fullName evidence="1">Uncharacterized protein</fullName>
    </submittedName>
</protein>
<dbReference type="EMBL" id="CM056810">
    <property type="protein sequence ID" value="KAJ8646402.1"/>
    <property type="molecule type" value="Genomic_DNA"/>
</dbReference>
<accession>A0ACC2ML08</accession>
<gene>
    <name evidence="1" type="ORF">MRB53_008150</name>
</gene>
<evidence type="ECO:0000313" key="2">
    <source>
        <dbReference type="Proteomes" id="UP001234297"/>
    </source>
</evidence>
<sequence length="511" mass="58046">MISRRKYVNSHRYFSSLPWISPLQYQKQPTSRKPDPPPPFDSLQEVPRKPRFISHETAIHMIKMEKNPQKALDIFNMASEQRGFNHNHSTYSTILHKLALYKKFNAVDAILHQMTFETCKFHEGLFLNLMTHFSKSSLHEKTLQMFYAIKPFVREKPSPKALSTCLNLLIESGHIDLAQKLLSDSRTKLGLQPNTCIFNILLKYHCKCGDLDSAFEVMKKMKMLKHSLPNQITYCTLMGGLSNGGRLSEAIELFEEMVSKGIFPDALTYNVLIKGFCQGGKADKAKHIMGFMRKNGCIPNIFNYSALMNGFCKDGRFEEAKEIFDEMRRCGLEADAICYTTLIGSLCRVGRVDEAIAMLKEMKEKGCKADVVTFNVIIGGLCGERRFEEAMEMLERLPYDGVYLNKASYRIVMNYLCREGEMKRAMSLLGLMLERGYVPHFATSNELLIGLCESGRAVAATEALYQLTDKGFKPEFDSWVRLKSEVSVDGDRQLRQDGLQIQGKASSSLIG</sequence>
<keyword evidence="2" id="KW-1185">Reference proteome</keyword>
<proteinExistence type="predicted"/>
<evidence type="ECO:0000313" key="1">
    <source>
        <dbReference type="EMBL" id="KAJ8646402.1"/>
    </source>
</evidence>
<organism evidence="1 2">
    <name type="scientific">Persea americana</name>
    <name type="common">Avocado</name>
    <dbReference type="NCBI Taxonomy" id="3435"/>
    <lineage>
        <taxon>Eukaryota</taxon>
        <taxon>Viridiplantae</taxon>
        <taxon>Streptophyta</taxon>
        <taxon>Embryophyta</taxon>
        <taxon>Tracheophyta</taxon>
        <taxon>Spermatophyta</taxon>
        <taxon>Magnoliopsida</taxon>
        <taxon>Magnoliidae</taxon>
        <taxon>Laurales</taxon>
        <taxon>Lauraceae</taxon>
        <taxon>Persea</taxon>
    </lineage>
</organism>
<name>A0ACC2ML08_PERAE</name>
<comment type="caution">
    <text evidence="1">The sequence shown here is derived from an EMBL/GenBank/DDBJ whole genome shotgun (WGS) entry which is preliminary data.</text>
</comment>
<dbReference type="Proteomes" id="UP001234297">
    <property type="component" value="Chromosome 2"/>
</dbReference>